<sequence>MVIVVENVPPRLRGRLAVWLLEVRAGVYVGVYGRRTREMIWQQVLDNIGQGSGVLAFSAPTDAGFEIDTCGPNRRLPVDYDGFRLVAFQPRDAAVERPEVSGPDTPGDESNAATKMEANIETNIETGPGRTP</sequence>
<gene>
    <name evidence="2" type="ORF">SAMN05421742_1101</name>
</gene>
<evidence type="ECO:0000256" key="1">
    <source>
        <dbReference type="SAM" id="MobiDB-lite"/>
    </source>
</evidence>
<evidence type="ECO:0000313" key="2">
    <source>
        <dbReference type="EMBL" id="SDH67852.1"/>
    </source>
</evidence>
<keyword evidence="3" id="KW-1185">Reference proteome</keyword>
<protein>
    <submittedName>
        <fullName evidence="2">CRISPR-associated protein Cas2</fullName>
    </submittedName>
</protein>
<dbReference type="STRING" id="83401.SAMN05421742_1101"/>
<dbReference type="Proteomes" id="UP000217076">
    <property type="component" value="Unassembled WGS sequence"/>
</dbReference>
<dbReference type="EMBL" id="FNCV01000010">
    <property type="protein sequence ID" value="SDH67852.1"/>
    <property type="molecule type" value="Genomic_DNA"/>
</dbReference>
<dbReference type="Pfam" id="PF09707">
    <property type="entry name" value="Cas_Cas2CT1978"/>
    <property type="match status" value="1"/>
</dbReference>
<proteinExistence type="predicted"/>
<feature type="region of interest" description="Disordered" evidence="1">
    <location>
        <begin position="94"/>
        <end position="132"/>
    </location>
</feature>
<dbReference type="InterPro" id="IPR010152">
    <property type="entry name" value="CRISPR-assoc_prot_Cas2_sub"/>
</dbReference>
<dbReference type="AlphaFoldDB" id="A0A1G8ED80"/>
<organism evidence="2 3">
    <name type="scientific">Roseospirillum parvum</name>
    <dbReference type="NCBI Taxonomy" id="83401"/>
    <lineage>
        <taxon>Bacteria</taxon>
        <taxon>Pseudomonadati</taxon>
        <taxon>Pseudomonadota</taxon>
        <taxon>Alphaproteobacteria</taxon>
        <taxon>Rhodospirillales</taxon>
        <taxon>Rhodospirillaceae</taxon>
        <taxon>Roseospirillum</taxon>
    </lineage>
</organism>
<name>A0A1G8ED80_9PROT</name>
<accession>A0A1G8ED80</accession>
<reference evidence="3" key="1">
    <citation type="submission" date="2016-10" db="EMBL/GenBank/DDBJ databases">
        <authorList>
            <person name="Varghese N."/>
            <person name="Submissions S."/>
        </authorList>
    </citation>
    <scope>NUCLEOTIDE SEQUENCE [LARGE SCALE GENOMIC DNA]</scope>
    <source>
        <strain evidence="3">930I</strain>
    </source>
</reference>
<dbReference type="NCBIfam" id="TIGR01873">
    <property type="entry name" value="cas_CT1978"/>
    <property type="match status" value="1"/>
</dbReference>
<evidence type="ECO:0000313" key="3">
    <source>
        <dbReference type="Proteomes" id="UP000217076"/>
    </source>
</evidence>
<dbReference type="Gene3D" id="3.30.70.240">
    <property type="match status" value="1"/>
</dbReference>